<evidence type="ECO:0008006" key="3">
    <source>
        <dbReference type="Google" id="ProtNLM"/>
    </source>
</evidence>
<organism evidence="1 2">
    <name type="scientific">Pseudescherichia vulneris NBRC 102420</name>
    <dbReference type="NCBI Taxonomy" id="1115515"/>
    <lineage>
        <taxon>Bacteria</taxon>
        <taxon>Pseudomonadati</taxon>
        <taxon>Pseudomonadota</taxon>
        <taxon>Gammaproteobacteria</taxon>
        <taxon>Enterobacterales</taxon>
        <taxon>Enterobacteriaceae</taxon>
        <taxon>Pseudescherichia</taxon>
    </lineage>
</organism>
<proteinExistence type="predicted"/>
<dbReference type="EMBL" id="BBMZ01000014">
    <property type="protein sequence ID" value="GAL59042.1"/>
    <property type="molecule type" value="Genomic_DNA"/>
</dbReference>
<sequence length="179" mass="20061">MLTLDEIGQSVRSNTQLVIDHAGLPLAIGPISDEDYRVLCGGYGQLEWDYALNTYGNDPDKFEFCIKLVMQGAVQVIPAGAAICIYKVKEKLFQIHLIERFTRDDEDHPLNGRMVLITLMSTYIFCRAAECEIVQIVEPVPELQDFYASFGFVIEGCGYIMSNSVSALEDVFIKFAQFG</sequence>
<comment type="caution">
    <text evidence="1">The sequence shown here is derived from an EMBL/GenBank/DDBJ whole genome shotgun (WGS) entry which is preliminary data.</text>
</comment>
<reference evidence="1 2" key="1">
    <citation type="submission" date="2014-09" db="EMBL/GenBank/DDBJ databases">
        <title>Whole genome shotgun sequence of Escherichia vulneris NBRC 102420.</title>
        <authorList>
            <person name="Yoshida Y."/>
            <person name="Hosoyama A."/>
            <person name="Tsuchikane K."/>
            <person name="Ohji S."/>
            <person name="Ichikawa N."/>
            <person name="Kimura A."/>
            <person name="Yamazoe A."/>
            <person name="Ezaki T."/>
            <person name="Fujita N."/>
        </authorList>
    </citation>
    <scope>NUCLEOTIDE SEQUENCE [LARGE SCALE GENOMIC DNA]</scope>
    <source>
        <strain evidence="1 2">NBRC 102420</strain>
    </source>
</reference>
<evidence type="ECO:0000313" key="1">
    <source>
        <dbReference type="EMBL" id="GAL59042.1"/>
    </source>
</evidence>
<dbReference type="eggNOG" id="ENOG5031KM6">
    <property type="taxonomic scope" value="Bacteria"/>
</dbReference>
<dbReference type="AlphaFoldDB" id="A0A090VV44"/>
<dbReference type="OrthoDB" id="6627010at2"/>
<keyword evidence="2" id="KW-1185">Reference proteome</keyword>
<dbReference type="STRING" id="1115515.EV102420_14_01010"/>
<dbReference type="Proteomes" id="UP000029462">
    <property type="component" value="Unassembled WGS sequence"/>
</dbReference>
<protein>
    <recommendedName>
        <fullName evidence="3">N-acetyltransferase domain-containing protein</fullName>
    </recommendedName>
</protein>
<dbReference type="RefSeq" id="WP_042392633.1">
    <property type="nucleotide sequence ID" value="NZ_BBMZ01000014.1"/>
</dbReference>
<accession>A0A090VV44</accession>
<name>A0A090VV44_PSEVU</name>
<evidence type="ECO:0000313" key="2">
    <source>
        <dbReference type="Proteomes" id="UP000029462"/>
    </source>
</evidence>
<gene>
    <name evidence="1" type="ORF">EV102420_14_01010</name>
</gene>